<gene>
    <name evidence="2" type="ORF">ABW01_13465</name>
</gene>
<dbReference type="GO" id="GO:0003677">
    <property type="term" value="F:DNA binding"/>
    <property type="evidence" value="ECO:0007669"/>
    <property type="project" value="InterPro"/>
</dbReference>
<dbReference type="InterPro" id="IPR001387">
    <property type="entry name" value="Cro/C1-type_HTH"/>
</dbReference>
<dbReference type="Proteomes" id="UP000035904">
    <property type="component" value="Unassembled WGS sequence"/>
</dbReference>
<dbReference type="CDD" id="cd00093">
    <property type="entry name" value="HTH_XRE"/>
    <property type="match status" value="1"/>
</dbReference>
<dbReference type="RefSeq" id="WP_047956681.1">
    <property type="nucleotide sequence ID" value="NZ_LDPG01000007.1"/>
</dbReference>
<evidence type="ECO:0000313" key="2">
    <source>
        <dbReference type="EMBL" id="KLV18381.1"/>
    </source>
</evidence>
<feature type="domain" description="HTH cro/C1-type" evidence="1">
    <location>
        <begin position="18"/>
        <end position="72"/>
    </location>
</feature>
<dbReference type="SMART" id="SM00530">
    <property type="entry name" value="HTH_XRE"/>
    <property type="match status" value="1"/>
</dbReference>
<comment type="caution">
    <text evidence="2">The sequence shown here is derived from an EMBL/GenBank/DDBJ whole genome shotgun (WGS) entry which is preliminary data.</text>
</comment>
<dbReference type="SUPFAM" id="SSF47413">
    <property type="entry name" value="lambda repressor-like DNA-binding domains"/>
    <property type="match status" value="1"/>
</dbReference>
<sequence length="73" mass="8692">MLDNKKPQKEISIKSRKLRDFRRSKLLTIPQFAMELNYSPTLIGMYENGIKRPDSAFWDKLNSTYNISPDYFM</sequence>
<accession>A0A0J1HXG3</accession>
<name>A0A0J1HXG3_BACAN</name>
<dbReference type="InterPro" id="IPR010982">
    <property type="entry name" value="Lambda_DNA-bd_dom_sf"/>
</dbReference>
<protein>
    <recommendedName>
        <fullName evidence="1">HTH cro/C1-type domain-containing protein</fullName>
    </recommendedName>
</protein>
<organism evidence="2 3">
    <name type="scientific">Bacillus anthracis</name>
    <name type="common">anthrax bacterium</name>
    <dbReference type="NCBI Taxonomy" id="1392"/>
    <lineage>
        <taxon>Bacteria</taxon>
        <taxon>Bacillati</taxon>
        <taxon>Bacillota</taxon>
        <taxon>Bacilli</taxon>
        <taxon>Bacillales</taxon>
        <taxon>Bacillaceae</taxon>
        <taxon>Bacillus</taxon>
        <taxon>Bacillus cereus group</taxon>
    </lineage>
</organism>
<dbReference type="EMBL" id="LDPG01000007">
    <property type="protein sequence ID" value="KLV18381.1"/>
    <property type="molecule type" value="Genomic_DNA"/>
</dbReference>
<reference evidence="2 3" key="1">
    <citation type="submission" date="2015-05" db="EMBL/GenBank/DDBJ databases">
        <title>Whole genome sequence and identification of bacterial endophytes from Costus igneus.</title>
        <authorList>
            <person name="Lee Y.P."/>
            <person name="Gan H.M."/>
            <person name="Eng W."/>
            <person name="Wheatley M.S."/>
            <person name="Caraballo A."/>
            <person name="Polter S."/>
            <person name="Savka M.A."/>
            <person name="Hudson A.O."/>
        </authorList>
    </citation>
    <scope>NUCLEOTIDE SEQUENCE [LARGE SCALE GENOMIC DNA]</scope>
    <source>
        <strain evidence="2 3">RIT375</strain>
    </source>
</reference>
<dbReference type="PROSITE" id="PS50943">
    <property type="entry name" value="HTH_CROC1"/>
    <property type="match status" value="1"/>
</dbReference>
<evidence type="ECO:0000313" key="3">
    <source>
        <dbReference type="Proteomes" id="UP000035904"/>
    </source>
</evidence>
<dbReference type="Pfam" id="PF01381">
    <property type="entry name" value="HTH_3"/>
    <property type="match status" value="1"/>
</dbReference>
<dbReference type="Gene3D" id="1.10.260.40">
    <property type="entry name" value="lambda repressor-like DNA-binding domains"/>
    <property type="match status" value="1"/>
</dbReference>
<evidence type="ECO:0000259" key="1">
    <source>
        <dbReference type="PROSITE" id="PS50943"/>
    </source>
</evidence>
<dbReference type="AlphaFoldDB" id="A0A0J1HXG3"/>
<proteinExistence type="predicted"/>
<dbReference type="PATRIC" id="fig|1392.242.peg.5724"/>